<evidence type="ECO:0000256" key="7">
    <source>
        <dbReference type="ARBA" id="ARBA00022989"/>
    </source>
</evidence>
<dbReference type="PROSITE" id="PS50836">
    <property type="entry name" value="DOMON"/>
    <property type="match status" value="1"/>
</dbReference>
<feature type="transmembrane region" description="Helical" evidence="12">
    <location>
        <begin position="243"/>
        <end position="264"/>
    </location>
</feature>
<gene>
    <name evidence="16" type="ORF">C5167_039080</name>
</gene>
<keyword evidence="8 10" id="KW-0472">Membrane</keyword>
<evidence type="ECO:0000256" key="11">
    <source>
        <dbReference type="PIRSR" id="PIRSR037471-1"/>
    </source>
</evidence>
<dbReference type="FunFam" id="1.20.120.1770:FF:000007">
    <property type="entry name" value="Cytochrome b561 and DOMON domain-containing protein"/>
    <property type="match status" value="1"/>
</dbReference>
<evidence type="ECO:0000256" key="1">
    <source>
        <dbReference type="ARBA" id="ARBA00004141"/>
    </source>
</evidence>
<feature type="binding site" description="axial binding residue" evidence="11">
    <location>
        <position position="248"/>
    </location>
    <ligand>
        <name>heme b</name>
        <dbReference type="ChEBI" id="CHEBI:60344"/>
        <label>1</label>
    </ligand>
    <ligandPart>
        <name>Fe</name>
        <dbReference type="ChEBI" id="CHEBI:18248"/>
    </ligandPart>
</feature>
<evidence type="ECO:0000256" key="10">
    <source>
        <dbReference type="PIRNR" id="PIRNR037471"/>
    </source>
</evidence>
<evidence type="ECO:0000256" key="4">
    <source>
        <dbReference type="ARBA" id="ARBA00022723"/>
    </source>
</evidence>
<dbReference type="Gramene" id="RZC46120">
    <property type="protein sequence ID" value="RZC46120"/>
    <property type="gene ID" value="C5167_039080"/>
</dbReference>
<evidence type="ECO:0000256" key="8">
    <source>
        <dbReference type="ARBA" id="ARBA00023136"/>
    </source>
</evidence>
<keyword evidence="2 10" id="KW-0813">Transport</keyword>
<feature type="transmembrane region" description="Helical" evidence="12">
    <location>
        <begin position="315"/>
        <end position="336"/>
    </location>
</feature>
<evidence type="ECO:0000313" key="17">
    <source>
        <dbReference type="Proteomes" id="UP000316621"/>
    </source>
</evidence>
<dbReference type="CDD" id="cd08760">
    <property type="entry name" value="Cyt_b561_FRRS1_like"/>
    <property type="match status" value="1"/>
</dbReference>
<evidence type="ECO:0000256" key="12">
    <source>
        <dbReference type="SAM" id="Phobius"/>
    </source>
</evidence>
<evidence type="ECO:0000256" key="9">
    <source>
        <dbReference type="ARBA" id="ARBA00053871"/>
    </source>
</evidence>
<keyword evidence="11" id="KW-0408">Iron</keyword>
<feature type="binding site" description="axial binding residue" evidence="11">
    <location>
        <position position="281"/>
    </location>
    <ligand>
        <name>heme b</name>
        <dbReference type="ChEBI" id="CHEBI:60344"/>
        <label>1</label>
    </ligand>
    <ligandPart>
        <name>Fe</name>
        <dbReference type="ChEBI" id="CHEBI:18248"/>
    </ligandPart>
</feature>
<dbReference type="PANTHER" id="PTHR23130:SF167">
    <property type="entry name" value="CYTOCHROME B561 AND DOMON DOMAIN-CONTAINING PROTEIN"/>
    <property type="match status" value="1"/>
</dbReference>
<evidence type="ECO:0000256" key="3">
    <source>
        <dbReference type="ARBA" id="ARBA00022692"/>
    </source>
</evidence>
<dbReference type="PANTHER" id="PTHR23130">
    <property type="entry name" value="CYTOCHROME B561 AND DOMON DOMAIN-CONTAINING PROTEIN"/>
    <property type="match status" value="1"/>
</dbReference>
<dbReference type="GO" id="GO:0046872">
    <property type="term" value="F:metal ion binding"/>
    <property type="evidence" value="ECO:0007669"/>
    <property type="project" value="UniProtKB-KW"/>
</dbReference>
<feature type="domain" description="Cytochrome b561" evidence="15">
    <location>
        <begin position="179"/>
        <end position="372"/>
    </location>
</feature>
<sequence>MVDSLRPVLFLTLFVSLFISISAQTCRTHVFPSNNQVSTDFSSCSDLPHLNSFIHWKYDSATRRVNIAYRHTNIDSNRWIAWAINPTRTGMEGCQALVAYQKDGRMTAYTSPIPTYSTTLAPGNLSFPVPDLTATFQNREMTIFATIQLPTNTTTAVVNQVWQEGPLRNGNPSVHDFAAANKQSMSTLDFLSGQQSSSGGGVDSRTKRRNVHGVLNAVAWGILMPVGAIAARYLRVFNSMDPAWFYIHIATQTSAYIIGVAGWATGLKLGSESSGIQHNAHRNIGIALFILGTLQVFALLLRPKPDHKYRFYWNIYHRLTGCVVILLSIINIFKGFDILEPEKKWKNVFIGVLIGLAVIVVLLEAFTWYIVLKRKKSEKSHHGANGHTGGNGNPYGA</sequence>
<evidence type="ECO:0000256" key="6">
    <source>
        <dbReference type="ARBA" id="ARBA00022982"/>
    </source>
</evidence>
<name>A0A4Y7IEC5_PAPSO</name>
<dbReference type="AlphaFoldDB" id="A0A4Y7IEC5"/>
<keyword evidence="3 12" id="KW-0812">Transmembrane</keyword>
<feature type="signal peptide" evidence="13">
    <location>
        <begin position="1"/>
        <end position="23"/>
    </location>
</feature>
<comment type="cofactor">
    <cofactor evidence="10">
        <name>heme b</name>
        <dbReference type="ChEBI" id="CHEBI:60344"/>
    </cofactor>
    <text evidence="10">Binds 2 heme b groups non-covalently.</text>
</comment>
<feature type="transmembrane region" description="Helical" evidence="12">
    <location>
        <begin position="213"/>
        <end position="231"/>
    </location>
</feature>
<dbReference type="Pfam" id="PF03188">
    <property type="entry name" value="Cytochrom_B561"/>
    <property type="match status" value="1"/>
</dbReference>
<evidence type="ECO:0000256" key="13">
    <source>
        <dbReference type="SAM" id="SignalP"/>
    </source>
</evidence>
<accession>A0A4Y7IEC5</accession>
<proteinExistence type="predicted"/>
<feature type="chain" id="PRO_5021337953" description="Cytochrome b561 and DOMON domain-containing protein" evidence="13">
    <location>
        <begin position="24"/>
        <end position="397"/>
    </location>
</feature>
<dbReference type="SMART" id="SM00665">
    <property type="entry name" value="B561"/>
    <property type="match status" value="1"/>
</dbReference>
<dbReference type="STRING" id="3469.A0A4Y7IEC5"/>
<comment type="function">
    <text evidence="9">May act as a catecholamine-responsive trans-membrane electron transporter.</text>
</comment>
<dbReference type="PROSITE" id="PS50939">
    <property type="entry name" value="CYTOCHROME_B561"/>
    <property type="match status" value="1"/>
</dbReference>
<evidence type="ECO:0000256" key="2">
    <source>
        <dbReference type="ARBA" id="ARBA00022448"/>
    </source>
</evidence>
<evidence type="ECO:0000259" key="15">
    <source>
        <dbReference type="PROSITE" id="PS50939"/>
    </source>
</evidence>
<organism evidence="16 17">
    <name type="scientific">Papaver somniferum</name>
    <name type="common">Opium poppy</name>
    <dbReference type="NCBI Taxonomy" id="3469"/>
    <lineage>
        <taxon>Eukaryota</taxon>
        <taxon>Viridiplantae</taxon>
        <taxon>Streptophyta</taxon>
        <taxon>Embryophyta</taxon>
        <taxon>Tracheophyta</taxon>
        <taxon>Spermatophyta</taxon>
        <taxon>Magnoliopsida</taxon>
        <taxon>Ranunculales</taxon>
        <taxon>Papaveraceae</taxon>
        <taxon>Papaveroideae</taxon>
        <taxon>Papaver</taxon>
    </lineage>
</organism>
<dbReference type="InterPro" id="IPR045265">
    <property type="entry name" value="AIR12_DOMON"/>
</dbReference>
<dbReference type="Gene3D" id="1.20.120.1770">
    <property type="match status" value="1"/>
</dbReference>
<dbReference type="Pfam" id="PF04526">
    <property type="entry name" value="DUF568"/>
    <property type="match status" value="1"/>
</dbReference>
<dbReference type="CDD" id="cd09629">
    <property type="entry name" value="DOMON_CIL1_like"/>
    <property type="match status" value="1"/>
</dbReference>
<dbReference type="EMBL" id="CM010715">
    <property type="protein sequence ID" value="RZC46120.1"/>
    <property type="molecule type" value="Genomic_DNA"/>
</dbReference>
<dbReference type="GO" id="GO:0016020">
    <property type="term" value="C:membrane"/>
    <property type="evidence" value="ECO:0007669"/>
    <property type="project" value="UniProtKB-SubCell"/>
</dbReference>
<evidence type="ECO:0000256" key="5">
    <source>
        <dbReference type="ARBA" id="ARBA00022729"/>
    </source>
</evidence>
<dbReference type="OMA" id="KPEKKWK"/>
<keyword evidence="4 11" id="KW-0479">Metal-binding</keyword>
<keyword evidence="6 10" id="KW-0249">Electron transport</keyword>
<feature type="domain" description="DOMON" evidence="14">
    <location>
        <begin position="50"/>
        <end position="165"/>
    </location>
</feature>
<protein>
    <recommendedName>
        <fullName evidence="10">Cytochrome b561 and DOMON domain-containing protein</fullName>
    </recommendedName>
</protein>
<dbReference type="InterPro" id="IPR017214">
    <property type="entry name" value="UCP037471"/>
</dbReference>
<evidence type="ECO:0000313" key="16">
    <source>
        <dbReference type="EMBL" id="RZC46120.1"/>
    </source>
</evidence>
<keyword evidence="7 12" id="KW-1133">Transmembrane helix</keyword>
<feature type="transmembrane region" description="Helical" evidence="12">
    <location>
        <begin position="284"/>
        <end position="303"/>
    </location>
</feature>
<dbReference type="Proteomes" id="UP000316621">
    <property type="component" value="Chromosome 1"/>
</dbReference>
<reference evidence="16 17" key="1">
    <citation type="journal article" date="2018" name="Science">
        <title>The opium poppy genome and morphinan production.</title>
        <authorList>
            <person name="Guo L."/>
            <person name="Winzer T."/>
            <person name="Yang X."/>
            <person name="Li Y."/>
            <person name="Ning Z."/>
            <person name="He Z."/>
            <person name="Teodor R."/>
            <person name="Lu Y."/>
            <person name="Bowser T.A."/>
            <person name="Graham I.A."/>
            <person name="Ye K."/>
        </authorList>
    </citation>
    <scope>NUCLEOTIDE SEQUENCE [LARGE SCALE GENOMIC DNA]</scope>
    <source>
        <strain evidence="17">cv. HN1</strain>
        <tissue evidence="16">Leaves</tissue>
    </source>
</reference>
<dbReference type="InterPro" id="IPR006593">
    <property type="entry name" value="Cyt_b561/ferric_Rdtase_TM"/>
</dbReference>
<dbReference type="OrthoDB" id="2419613at2759"/>
<keyword evidence="5 13" id="KW-0732">Signal</keyword>
<evidence type="ECO:0000259" key="14">
    <source>
        <dbReference type="PROSITE" id="PS50836"/>
    </source>
</evidence>
<feature type="binding site" description="axial binding residue" evidence="11">
    <location>
        <position position="212"/>
    </location>
    <ligand>
        <name>heme b</name>
        <dbReference type="ChEBI" id="CHEBI:60344"/>
        <label>1</label>
    </ligand>
    <ligandPart>
        <name>Fe</name>
        <dbReference type="ChEBI" id="CHEBI:18248"/>
    </ligandPart>
</feature>
<dbReference type="InterPro" id="IPR005018">
    <property type="entry name" value="DOMON_domain"/>
</dbReference>
<feature type="binding site" description="axial binding residue" evidence="11">
    <location>
        <position position="317"/>
    </location>
    <ligand>
        <name>heme b</name>
        <dbReference type="ChEBI" id="CHEBI:60344"/>
        <label>1</label>
    </ligand>
    <ligandPart>
        <name>Fe</name>
        <dbReference type="ChEBI" id="CHEBI:18248"/>
    </ligandPart>
</feature>
<dbReference type="PIRSF" id="PIRSF037471">
    <property type="entry name" value="UCP037471"/>
    <property type="match status" value="1"/>
</dbReference>
<keyword evidence="17" id="KW-1185">Reference proteome</keyword>
<feature type="transmembrane region" description="Helical" evidence="12">
    <location>
        <begin position="348"/>
        <end position="372"/>
    </location>
</feature>
<comment type="subcellular location">
    <subcellularLocation>
        <location evidence="1">Membrane</location>
        <topology evidence="1">Multi-pass membrane protein</topology>
    </subcellularLocation>
</comment>